<evidence type="ECO:0000259" key="10">
    <source>
        <dbReference type="Pfam" id="PF01979"/>
    </source>
</evidence>
<keyword evidence="5" id="KW-0378">Hydrolase</keyword>
<reference evidence="11" key="1">
    <citation type="journal article" date="2019" name="Nat. Commun.">
        <title>Genome-wide association mapping of date palm fruit traits.</title>
        <authorList>
            <person name="Hazzouri K.M."/>
            <person name="Gros-Balthazard M."/>
            <person name="Flowers J.M."/>
            <person name="Copetti D."/>
            <person name="Lemansour A."/>
            <person name="Lebrun M."/>
            <person name="Masmoudi K."/>
            <person name="Ferrand S."/>
            <person name="Dhar M.I."/>
            <person name="Fresquez Z.A."/>
            <person name="Rosas U."/>
            <person name="Zhang J."/>
            <person name="Talag J."/>
            <person name="Lee S."/>
            <person name="Kudrna D."/>
            <person name="Powell R.F."/>
            <person name="Leitch I.J."/>
            <person name="Krueger R.R."/>
            <person name="Wing R.A."/>
            <person name="Amiri K.M.A."/>
            <person name="Purugganan M.D."/>
        </authorList>
    </citation>
    <scope>NUCLEOTIDE SEQUENCE [LARGE SCALE GENOMIC DNA]</scope>
    <source>
        <strain evidence="11">cv. Khalas</strain>
    </source>
</reference>
<dbReference type="EC" id="3.5.2.2" evidence="8"/>
<dbReference type="GO" id="GO:0046872">
    <property type="term" value="F:metal ion binding"/>
    <property type="evidence" value="ECO:0007669"/>
    <property type="project" value="UniProtKB-KW"/>
</dbReference>
<reference evidence="12" key="2">
    <citation type="submission" date="2025-08" db="UniProtKB">
        <authorList>
            <consortium name="RefSeq"/>
        </authorList>
    </citation>
    <scope>IDENTIFICATION</scope>
    <source>
        <tissue evidence="12">Young leaves</tissue>
    </source>
</reference>
<dbReference type="Gene3D" id="2.30.40.10">
    <property type="entry name" value="Urease, subunit C, domain 1"/>
    <property type="match status" value="1"/>
</dbReference>
<dbReference type="RefSeq" id="XP_008788489.2">
    <property type="nucleotide sequence ID" value="XM_008790267.4"/>
</dbReference>
<evidence type="ECO:0000256" key="8">
    <source>
        <dbReference type="ARBA" id="ARBA00039113"/>
    </source>
</evidence>
<accession>A0A8B7BZE9</accession>
<comment type="similarity">
    <text evidence="2">Belongs to the metallo-dependent hydrolases superfamily. Hydantoinase/dihydropyrimidinase family.</text>
</comment>
<dbReference type="KEGG" id="pda:103706222"/>
<evidence type="ECO:0000256" key="3">
    <source>
        <dbReference type="ARBA" id="ARBA00011881"/>
    </source>
</evidence>
<evidence type="ECO:0000256" key="7">
    <source>
        <dbReference type="ARBA" id="ARBA00036696"/>
    </source>
</evidence>
<dbReference type="InterPro" id="IPR032466">
    <property type="entry name" value="Metal_Hydrolase"/>
</dbReference>
<name>A0A8B7BZE9_PHODC</name>
<keyword evidence="4" id="KW-0479">Metal-binding</keyword>
<comment type="cofactor">
    <cofactor evidence="1">
        <name>Zn(2+)</name>
        <dbReference type="ChEBI" id="CHEBI:29105"/>
    </cofactor>
</comment>
<evidence type="ECO:0000256" key="4">
    <source>
        <dbReference type="ARBA" id="ARBA00022723"/>
    </source>
</evidence>
<dbReference type="GO" id="GO:0006208">
    <property type="term" value="P:pyrimidine nucleobase catabolic process"/>
    <property type="evidence" value="ECO:0007669"/>
    <property type="project" value="TreeGrafter"/>
</dbReference>
<evidence type="ECO:0000313" key="11">
    <source>
        <dbReference type="Proteomes" id="UP000228380"/>
    </source>
</evidence>
<dbReference type="FunFam" id="3.20.20.140:FF:000001">
    <property type="entry name" value="Dihydropyrimidinase like 3"/>
    <property type="match status" value="1"/>
</dbReference>
<protein>
    <recommendedName>
        <fullName evidence="8">dihydropyrimidinase</fullName>
        <ecNumber evidence="8">3.5.2.2</ecNumber>
    </recommendedName>
</protein>
<dbReference type="PANTHER" id="PTHR11647:SF1">
    <property type="entry name" value="COLLAPSIN RESPONSE MEDIATOR PROTEIN"/>
    <property type="match status" value="1"/>
</dbReference>
<proteinExistence type="inferred from homology"/>
<evidence type="ECO:0000256" key="2">
    <source>
        <dbReference type="ARBA" id="ARBA00008829"/>
    </source>
</evidence>
<feature type="modified residue" description="N6-carboxylysine" evidence="9">
    <location>
        <position position="215"/>
    </location>
</feature>
<dbReference type="SUPFAM" id="SSF51338">
    <property type="entry name" value="Composite domain of metallo-dependent hydrolases"/>
    <property type="match status" value="1"/>
</dbReference>
<dbReference type="OrthoDB" id="1924787at2759"/>
<keyword evidence="6" id="KW-0862">Zinc</keyword>
<evidence type="ECO:0000256" key="5">
    <source>
        <dbReference type="ARBA" id="ARBA00022801"/>
    </source>
</evidence>
<dbReference type="GeneID" id="103706222"/>
<dbReference type="Proteomes" id="UP000228380">
    <property type="component" value="Chromosome 3"/>
</dbReference>
<evidence type="ECO:0000256" key="9">
    <source>
        <dbReference type="PIRSR" id="PIRSR611778-50"/>
    </source>
</evidence>
<dbReference type="InterPro" id="IPR011059">
    <property type="entry name" value="Metal-dep_hydrolase_composite"/>
</dbReference>
<dbReference type="Gene3D" id="3.20.20.140">
    <property type="entry name" value="Metal-dependent hydrolases"/>
    <property type="match status" value="1"/>
</dbReference>
<evidence type="ECO:0000256" key="6">
    <source>
        <dbReference type="ARBA" id="ARBA00022833"/>
    </source>
</evidence>
<dbReference type="NCBIfam" id="TIGR02033">
    <property type="entry name" value="D-hydantoinase"/>
    <property type="match status" value="1"/>
</dbReference>
<evidence type="ECO:0000313" key="12">
    <source>
        <dbReference type="RefSeq" id="XP_008788489.2"/>
    </source>
</evidence>
<dbReference type="SUPFAM" id="SSF51556">
    <property type="entry name" value="Metallo-dependent hydrolases"/>
    <property type="match status" value="1"/>
</dbReference>
<feature type="domain" description="Amidohydrolase-related" evidence="10">
    <location>
        <begin position="116"/>
        <end position="502"/>
    </location>
</feature>
<dbReference type="AlphaFoldDB" id="A0A8B7BZE9"/>
<evidence type="ECO:0000256" key="1">
    <source>
        <dbReference type="ARBA" id="ARBA00001947"/>
    </source>
</evidence>
<dbReference type="InterPro" id="IPR011778">
    <property type="entry name" value="Hydantoinase/dihydroPyrase"/>
</dbReference>
<dbReference type="InterPro" id="IPR050378">
    <property type="entry name" value="Metallo-dep_Hydrolases_sf"/>
</dbReference>
<dbReference type="GO" id="GO:0005829">
    <property type="term" value="C:cytosol"/>
    <property type="evidence" value="ECO:0007669"/>
    <property type="project" value="TreeGrafter"/>
</dbReference>
<comment type="PTM">
    <text evidence="9">Carbamylation allows a single lysine to coordinate two divalent metal cations.</text>
</comment>
<dbReference type="GO" id="GO:0004157">
    <property type="term" value="F:dihydropyrimidinase activity"/>
    <property type="evidence" value="ECO:0007669"/>
    <property type="project" value="UniProtKB-EC"/>
</dbReference>
<dbReference type="Pfam" id="PF01979">
    <property type="entry name" value="Amidohydro_1"/>
    <property type="match status" value="1"/>
</dbReference>
<gene>
    <name evidence="12" type="primary">LOC103706222</name>
</gene>
<organism evidence="11 12">
    <name type="scientific">Phoenix dactylifera</name>
    <name type="common">Date palm</name>
    <dbReference type="NCBI Taxonomy" id="42345"/>
    <lineage>
        <taxon>Eukaryota</taxon>
        <taxon>Viridiplantae</taxon>
        <taxon>Streptophyta</taxon>
        <taxon>Embryophyta</taxon>
        <taxon>Tracheophyta</taxon>
        <taxon>Spermatophyta</taxon>
        <taxon>Magnoliopsida</taxon>
        <taxon>Liliopsida</taxon>
        <taxon>Arecaceae</taxon>
        <taxon>Coryphoideae</taxon>
        <taxon>Phoeniceae</taxon>
        <taxon>Phoenix</taxon>
    </lineage>
</organism>
<sequence length="552" mass="60044">MAGELGVDLPWQTSRETKSILSISRSFVLDLFLLLLLLSIPRSISELNQMQGYCAVASDSECGWSLTKILIKGGTVVNAHHKEVADVYIEDGIIVSVRPNIKVGDDVKILDATGKYVMPGGIDPHTHLEMEFMGTVTIDDFFTGQAAALAGGTTMHIDFVIPVKGSLSAGLESYKNKAKKAVMDYGFHMAITKWDEEVAKEMELMVKENGINSFKFFMAYKGSLMVNDELLIQGLKKCKSLGALAMVHAENGDGVAEGQKRMIDLGIRGPEGHALSRPPVLEGEATARAIHLASFVNTPLYVVHVMSIDAMEEIAKARKAGQRVTGEPVVSGLVLDDSWLWDPDFTTAAKYVMSPPIRKAGHDKALQSALSRGILQLVGTDHCTFNSTQKAFGFDDFRKIPNGVNGIEERMHLIWDTMVVSGQISVTDYVRITSTECARIFNIYPRKGAILEGSDADIIILNPNASFKVAAASHHSRSDTNVYDGRTGKGKVEVTISGGRIVWEDGTLNIVPGSGRYVRMEPYGYLFDGVEKADAAYLASLRAPVLRAQAAA</sequence>
<dbReference type="CDD" id="cd01314">
    <property type="entry name" value="D-HYD"/>
    <property type="match status" value="1"/>
</dbReference>
<dbReference type="InterPro" id="IPR006680">
    <property type="entry name" value="Amidohydro-rel"/>
</dbReference>
<keyword evidence="11" id="KW-1185">Reference proteome</keyword>
<comment type="subunit">
    <text evidence="3">Homotetramer.</text>
</comment>
<comment type="catalytic activity">
    <reaction evidence="7">
        <text>5,6-dihydrouracil + H2O = 3-(carbamoylamino)propanoate + H(+)</text>
        <dbReference type="Rhea" id="RHEA:16121"/>
        <dbReference type="ChEBI" id="CHEBI:11892"/>
        <dbReference type="ChEBI" id="CHEBI:15377"/>
        <dbReference type="ChEBI" id="CHEBI:15378"/>
        <dbReference type="ChEBI" id="CHEBI:15901"/>
        <dbReference type="EC" id="3.5.2.2"/>
    </reaction>
</comment>
<dbReference type="PANTHER" id="PTHR11647">
    <property type="entry name" value="HYDRANTOINASE/DIHYDROPYRIMIDINASE FAMILY MEMBER"/>
    <property type="match status" value="1"/>
</dbReference>